<accession>A0A495IUM3</accession>
<dbReference type="Proteomes" id="UP000268007">
    <property type="component" value="Unassembled WGS sequence"/>
</dbReference>
<keyword evidence="2" id="KW-1185">Reference proteome</keyword>
<dbReference type="GO" id="GO:0008782">
    <property type="term" value="F:adenosylhomocysteine nucleosidase activity"/>
    <property type="evidence" value="ECO:0007669"/>
    <property type="project" value="TreeGrafter"/>
</dbReference>
<dbReference type="PANTHER" id="PTHR46832:SF1">
    <property type="entry name" value="5'-METHYLTHIOADENOSINE_S-ADENOSYLHOMOCYSTEINE NUCLEOSIDASE"/>
    <property type="match status" value="1"/>
</dbReference>
<organism evidence="1 2">
    <name type="scientific">Mucilaginibacter gracilis</name>
    <dbReference type="NCBI Taxonomy" id="423350"/>
    <lineage>
        <taxon>Bacteria</taxon>
        <taxon>Pseudomonadati</taxon>
        <taxon>Bacteroidota</taxon>
        <taxon>Sphingobacteriia</taxon>
        <taxon>Sphingobacteriales</taxon>
        <taxon>Sphingobacteriaceae</taxon>
        <taxon>Mucilaginibacter</taxon>
    </lineage>
</organism>
<evidence type="ECO:0000313" key="2">
    <source>
        <dbReference type="Proteomes" id="UP000268007"/>
    </source>
</evidence>
<dbReference type="RefSeq" id="WP_121196177.1">
    <property type="nucleotide sequence ID" value="NZ_RBKU01000001.1"/>
</dbReference>
<dbReference type="GO" id="GO:0008930">
    <property type="term" value="F:methylthioadenosine nucleosidase activity"/>
    <property type="evidence" value="ECO:0007669"/>
    <property type="project" value="TreeGrafter"/>
</dbReference>
<name>A0A495IUM3_9SPHI</name>
<sequence>MTKDPLIIYFHDEKKLAQKDDSEFFNNISRIGKETSIQVTNIEQFTALMNYLDPATDVYVLVHIMGDLKSKNPDKDYHGEAWGLELSKKYEHCNYYFVTTSNNKRPEIIDGRKVYVLNEFYRQAVKNKSVDFPSQTIREINKQQPANSAAGDSNDKTDVDFVILTALYYDEMEEVKSAFNITEQHRFNFGKNVGYYFVFEGNRIVATSQAQMGMVESAILSMECIYKFNPRYLIMPGVCAGEKKTEFGDIIIPNKIHLYQAGKISDDGFEKEVVDVKIDEMILERIKPVEKDIVKEIFAKIKRSKTKKEEFEKFLYKQFSTRVDPMACSTMVVDKKGFFSDNIKTVDRKMVALEMESYGVARSAEKFDNRTKAILIKCVMDKSSKKNDKAKKFAAYVSANFVKKAIEKKIFD</sequence>
<dbReference type="EMBL" id="RBKU01000001">
    <property type="protein sequence ID" value="RKR80400.1"/>
    <property type="molecule type" value="Genomic_DNA"/>
</dbReference>
<dbReference type="GO" id="GO:0019284">
    <property type="term" value="P:L-methionine salvage from S-adenosylmethionine"/>
    <property type="evidence" value="ECO:0007669"/>
    <property type="project" value="TreeGrafter"/>
</dbReference>
<proteinExistence type="predicted"/>
<dbReference type="PANTHER" id="PTHR46832">
    <property type="entry name" value="5'-METHYLTHIOADENOSINE/S-ADENOSYLHOMOCYSTEINE NUCLEOSIDASE"/>
    <property type="match status" value="1"/>
</dbReference>
<evidence type="ECO:0000313" key="1">
    <source>
        <dbReference type="EMBL" id="RKR80400.1"/>
    </source>
</evidence>
<dbReference type="GO" id="GO:0009116">
    <property type="term" value="P:nucleoside metabolic process"/>
    <property type="evidence" value="ECO:0007669"/>
    <property type="project" value="InterPro"/>
</dbReference>
<dbReference type="Gene3D" id="3.40.50.1580">
    <property type="entry name" value="Nucleoside phosphorylase domain"/>
    <property type="match status" value="1"/>
</dbReference>
<reference evidence="1 2" key="1">
    <citation type="submission" date="2018-10" db="EMBL/GenBank/DDBJ databases">
        <title>Genomic Encyclopedia of Archaeal and Bacterial Type Strains, Phase II (KMG-II): from individual species to whole genera.</title>
        <authorList>
            <person name="Goeker M."/>
        </authorList>
    </citation>
    <scope>NUCLEOTIDE SEQUENCE [LARGE SCALE GENOMIC DNA]</scope>
    <source>
        <strain evidence="1 2">DSM 18602</strain>
    </source>
</reference>
<dbReference type="SUPFAM" id="SSF53167">
    <property type="entry name" value="Purine and uridine phosphorylases"/>
    <property type="match status" value="1"/>
</dbReference>
<dbReference type="GO" id="GO:0005829">
    <property type="term" value="C:cytosol"/>
    <property type="evidence" value="ECO:0007669"/>
    <property type="project" value="TreeGrafter"/>
</dbReference>
<dbReference type="AlphaFoldDB" id="A0A495IUM3"/>
<dbReference type="InterPro" id="IPR035994">
    <property type="entry name" value="Nucleoside_phosphorylase_sf"/>
</dbReference>
<comment type="caution">
    <text evidence="1">The sequence shown here is derived from an EMBL/GenBank/DDBJ whole genome shotgun (WGS) entry which is preliminary data.</text>
</comment>
<protein>
    <submittedName>
        <fullName evidence="1">Nucleoside phosphorylase</fullName>
    </submittedName>
</protein>
<gene>
    <name evidence="1" type="ORF">BDD43_0505</name>
</gene>
<dbReference type="OrthoDB" id="2988699at2"/>